<accession>A0A2A6B2Z5</accession>
<feature type="region of interest" description="Disordered" evidence="1">
    <location>
        <begin position="493"/>
        <end position="549"/>
    </location>
</feature>
<evidence type="ECO:0000256" key="1">
    <source>
        <dbReference type="SAM" id="MobiDB-lite"/>
    </source>
</evidence>
<feature type="compositionally biased region" description="Polar residues" evidence="1">
    <location>
        <begin position="196"/>
        <end position="212"/>
    </location>
</feature>
<feature type="region of interest" description="Disordered" evidence="1">
    <location>
        <begin position="714"/>
        <end position="734"/>
    </location>
</feature>
<dbReference type="EnsemblMetazoa" id="PPA46238.1">
    <property type="protein sequence ID" value="PPA46238.1"/>
    <property type="gene ID" value="WBGene00284607"/>
</dbReference>
<proteinExistence type="predicted"/>
<feature type="compositionally biased region" description="Polar residues" evidence="1">
    <location>
        <begin position="721"/>
        <end position="734"/>
    </location>
</feature>
<organism evidence="2 3">
    <name type="scientific">Pristionchus pacificus</name>
    <name type="common">Parasitic nematode worm</name>
    <dbReference type="NCBI Taxonomy" id="54126"/>
    <lineage>
        <taxon>Eukaryota</taxon>
        <taxon>Metazoa</taxon>
        <taxon>Ecdysozoa</taxon>
        <taxon>Nematoda</taxon>
        <taxon>Chromadorea</taxon>
        <taxon>Rhabditida</taxon>
        <taxon>Rhabditina</taxon>
        <taxon>Diplogasteromorpha</taxon>
        <taxon>Diplogasteroidea</taxon>
        <taxon>Neodiplogasteridae</taxon>
        <taxon>Pristionchus</taxon>
    </lineage>
</organism>
<feature type="region of interest" description="Disordered" evidence="1">
    <location>
        <begin position="628"/>
        <end position="663"/>
    </location>
</feature>
<reference evidence="3" key="1">
    <citation type="journal article" date="2008" name="Nat. Genet.">
        <title>The Pristionchus pacificus genome provides a unique perspective on nematode lifestyle and parasitism.</title>
        <authorList>
            <person name="Dieterich C."/>
            <person name="Clifton S.W."/>
            <person name="Schuster L.N."/>
            <person name="Chinwalla A."/>
            <person name="Delehaunty K."/>
            <person name="Dinkelacker I."/>
            <person name="Fulton L."/>
            <person name="Fulton R."/>
            <person name="Godfrey J."/>
            <person name="Minx P."/>
            <person name="Mitreva M."/>
            <person name="Roeseler W."/>
            <person name="Tian H."/>
            <person name="Witte H."/>
            <person name="Yang S.P."/>
            <person name="Wilson R.K."/>
            <person name="Sommer R.J."/>
        </authorList>
    </citation>
    <scope>NUCLEOTIDE SEQUENCE [LARGE SCALE GENOMIC DNA]</scope>
    <source>
        <strain evidence="3">PS312</strain>
    </source>
</reference>
<dbReference type="AlphaFoldDB" id="A0A2A6B2Z5"/>
<feature type="compositionally biased region" description="Basic and acidic residues" evidence="1">
    <location>
        <begin position="507"/>
        <end position="518"/>
    </location>
</feature>
<name>A0A2A6B2Z5_PRIPA</name>
<feature type="region of interest" description="Disordered" evidence="1">
    <location>
        <begin position="341"/>
        <end position="370"/>
    </location>
</feature>
<dbReference type="Proteomes" id="UP000005239">
    <property type="component" value="Unassembled WGS sequence"/>
</dbReference>
<feature type="compositionally biased region" description="Polar residues" evidence="1">
    <location>
        <begin position="493"/>
        <end position="506"/>
    </location>
</feature>
<evidence type="ECO:0000313" key="2">
    <source>
        <dbReference type="EnsemblMetazoa" id="PPA46238.1"/>
    </source>
</evidence>
<keyword evidence="3" id="KW-1185">Reference proteome</keyword>
<feature type="compositionally biased region" description="Polar residues" evidence="1">
    <location>
        <begin position="811"/>
        <end position="825"/>
    </location>
</feature>
<feature type="compositionally biased region" description="Low complexity" evidence="1">
    <location>
        <begin position="341"/>
        <end position="350"/>
    </location>
</feature>
<feature type="compositionally biased region" description="Basic and acidic residues" evidence="1">
    <location>
        <begin position="354"/>
        <end position="370"/>
    </location>
</feature>
<accession>A0A8R1Z8A8</accession>
<feature type="compositionally biased region" description="Basic and acidic residues" evidence="1">
    <location>
        <begin position="525"/>
        <end position="549"/>
    </location>
</feature>
<evidence type="ECO:0000313" key="3">
    <source>
        <dbReference type="Proteomes" id="UP000005239"/>
    </source>
</evidence>
<sequence>MVDTGDGHYSDSGYPAAVVTTSHGRSVTETNPYLRSKPLRRVITQKITAVVKLLSTANDLMESVEENQLNLVRSPDERMRIIDTSSAHALVLIHPLERYVQILADKIEEWGSRIAAITDPTVMHEEAIYRAEYITACLDPYCRSRRMFEDDETLTLYQQFRNDCAEAISDLQTIINASTTLNVPAYAVPSPKIDAHTSSRSIGPSSLPTDQGTVPRPLTTPISTATERASHTEPTFCHLNMPVDKVVPLSPSRTIHSSTGDAIVHLPPHFEQEPPNVIPSGSIPAREDATCKIERDTSMREELLPPTLSISSSSLIAPSSTAHSENTLHLLWCERRLSTTQPSISPSTTTVRRKTNEESMMEKAERERELRTMRQLKCNEKQRDGDLHQEDAISGSGKIDVNQENKKIDQLLAHQSSVNTPLPSVPFTQFTDTVSQSSSIVPASHPSMSRPLISPHSIHKLRKIEEPSAVSPVQMSQMMMERASVEGKKILPSATSHSPACTTHSRTLNDHGQTEKGRTSVMRSSEQKEEEGEREKLMNEEEKEPMDQRSDEFVATPFDHKNQSNRSSMCSDKELIYSALEEQEEDGMIMPNPFSLSKEELNMSEMRTIEIFPATSFQTHVSERTKERLLSTLPSSPPVEHRHSLSPEQKEIDASSSPLSVKRSSEEMKKMIVENEIALTESEGSRAIESLELIDEHTHDWPFLTSITTTEKTEVERIPSWTESEGQPISDTRNLPTTFHCQGVREYRNSPVGLPAIESSFDSLMAFKSQSPSLRKRTDDSPDGTMQYPLSPIDYATLASRNHILPKEQRSSLPDQSTPSIKHNGNEMSSIHLCVKEQERDKITEDISTYREKKKKIVNEGSTDDDRSLEMFSDHSVHKCSFQSHSISMNRSLIANVGNGKKQGEDEDLGGREQTERLDHMFSNEILDASTVTLEGNTPFPKWTSNVLKMERLEEARKESATAQQDLLSQETFSSPLLTVTTVIAENLCTISMIVEVNKRVCESQSMRCYDHSLVSSSFDQIEHRLKLLPIQEEEEESSELNG</sequence>
<feature type="compositionally biased region" description="Basic and acidic residues" evidence="1">
    <location>
        <begin position="639"/>
        <end position="653"/>
    </location>
</feature>
<protein>
    <submittedName>
        <fullName evidence="2">Uncharacterized protein</fullName>
    </submittedName>
</protein>
<feature type="region of interest" description="Disordered" evidence="1">
    <location>
        <begin position="194"/>
        <end position="216"/>
    </location>
</feature>
<reference evidence="2" key="2">
    <citation type="submission" date="2022-06" db="UniProtKB">
        <authorList>
            <consortium name="EnsemblMetazoa"/>
        </authorList>
    </citation>
    <scope>IDENTIFICATION</scope>
    <source>
        <strain evidence="2">PS312</strain>
    </source>
</reference>
<feature type="region of interest" description="Disordered" evidence="1">
    <location>
        <begin position="805"/>
        <end position="825"/>
    </location>
</feature>
<gene>
    <name evidence="2" type="primary">WBGene00284607</name>
</gene>